<comment type="caution">
    <text evidence="3">The sequence shown here is derived from an EMBL/GenBank/DDBJ whole genome shotgun (WGS) entry which is preliminary data.</text>
</comment>
<sequence length="262" mass="29875">MRSTALLFTLLASSILGVFLMPVLQETRSPTYTLAHPRPSLKRPAESSEGRLQSKKQKTIEVVIETQTLARIIVTFIDRMGKKTPSCKNVKMGQYTQHIFQGYTPPEHLPPEYRGEILPVTSIPDGHDGLRQWIYFIVTGYLDCDEDNPCFGWIVRGARYSVEQGRPQRRKLSDTCFTLYAGISRGKPKWNGFEGEIGLPSKPSKPDLQALQQREWRKLKNEFNARFKADGLALHDCYHQLLASQYREIMAVHGGPSKQRLQ</sequence>
<evidence type="ECO:0000256" key="2">
    <source>
        <dbReference type="SAM" id="SignalP"/>
    </source>
</evidence>
<feature type="signal peptide" evidence="2">
    <location>
        <begin position="1"/>
        <end position="25"/>
    </location>
</feature>
<keyword evidence="2" id="KW-0732">Signal</keyword>
<organism evidence="3 4">
    <name type="scientific">Rhodocollybia butyracea</name>
    <dbReference type="NCBI Taxonomy" id="206335"/>
    <lineage>
        <taxon>Eukaryota</taxon>
        <taxon>Fungi</taxon>
        <taxon>Dikarya</taxon>
        <taxon>Basidiomycota</taxon>
        <taxon>Agaricomycotina</taxon>
        <taxon>Agaricomycetes</taxon>
        <taxon>Agaricomycetidae</taxon>
        <taxon>Agaricales</taxon>
        <taxon>Marasmiineae</taxon>
        <taxon>Omphalotaceae</taxon>
        <taxon>Rhodocollybia</taxon>
    </lineage>
</organism>
<dbReference type="Proteomes" id="UP000772434">
    <property type="component" value="Unassembled WGS sequence"/>
</dbReference>
<feature type="chain" id="PRO_5040484829" evidence="2">
    <location>
        <begin position="26"/>
        <end position="262"/>
    </location>
</feature>
<evidence type="ECO:0000256" key="1">
    <source>
        <dbReference type="SAM" id="MobiDB-lite"/>
    </source>
</evidence>
<gene>
    <name evidence="3" type="ORF">BDP27DRAFT_442399</name>
</gene>
<dbReference type="EMBL" id="JADNRY010000273">
    <property type="protein sequence ID" value="KAF9059868.1"/>
    <property type="molecule type" value="Genomic_DNA"/>
</dbReference>
<evidence type="ECO:0000313" key="4">
    <source>
        <dbReference type="Proteomes" id="UP000772434"/>
    </source>
</evidence>
<reference evidence="3" key="1">
    <citation type="submission" date="2020-11" db="EMBL/GenBank/DDBJ databases">
        <authorList>
            <consortium name="DOE Joint Genome Institute"/>
            <person name="Ahrendt S."/>
            <person name="Riley R."/>
            <person name="Andreopoulos W."/>
            <person name="Labutti K."/>
            <person name="Pangilinan J."/>
            <person name="Ruiz-Duenas F.J."/>
            <person name="Barrasa J.M."/>
            <person name="Sanchez-Garcia M."/>
            <person name="Camarero S."/>
            <person name="Miyauchi S."/>
            <person name="Serrano A."/>
            <person name="Linde D."/>
            <person name="Babiker R."/>
            <person name="Drula E."/>
            <person name="Ayuso-Fernandez I."/>
            <person name="Pacheco R."/>
            <person name="Padilla G."/>
            <person name="Ferreira P."/>
            <person name="Barriuso J."/>
            <person name="Kellner H."/>
            <person name="Castanera R."/>
            <person name="Alfaro M."/>
            <person name="Ramirez L."/>
            <person name="Pisabarro A.G."/>
            <person name="Kuo A."/>
            <person name="Tritt A."/>
            <person name="Lipzen A."/>
            <person name="He G."/>
            <person name="Yan M."/>
            <person name="Ng V."/>
            <person name="Cullen D."/>
            <person name="Martin F."/>
            <person name="Rosso M.-N."/>
            <person name="Henrissat B."/>
            <person name="Hibbett D."/>
            <person name="Martinez A.T."/>
            <person name="Grigoriev I.V."/>
        </authorList>
    </citation>
    <scope>NUCLEOTIDE SEQUENCE</scope>
    <source>
        <strain evidence="3">AH 40177</strain>
    </source>
</reference>
<keyword evidence="4" id="KW-1185">Reference proteome</keyword>
<proteinExistence type="predicted"/>
<name>A0A9P5TZV9_9AGAR</name>
<protein>
    <submittedName>
        <fullName evidence="3">Uncharacterized protein</fullName>
    </submittedName>
</protein>
<accession>A0A9P5TZV9</accession>
<evidence type="ECO:0000313" key="3">
    <source>
        <dbReference type="EMBL" id="KAF9059868.1"/>
    </source>
</evidence>
<dbReference type="AlphaFoldDB" id="A0A9P5TZV9"/>
<feature type="region of interest" description="Disordered" evidence="1">
    <location>
        <begin position="31"/>
        <end position="54"/>
    </location>
</feature>